<proteinExistence type="inferred from homology"/>
<dbReference type="Pfam" id="PF10282">
    <property type="entry name" value="Lactonase"/>
    <property type="match status" value="1"/>
</dbReference>
<dbReference type="PANTHER" id="PTHR30344:SF1">
    <property type="entry name" value="6-PHOSPHOGLUCONOLACTONASE"/>
    <property type="match status" value="1"/>
</dbReference>
<keyword evidence="2" id="KW-0119">Carbohydrate metabolism</keyword>
<name>A0A1L7I9C0_9FLAO</name>
<dbReference type="RefSeq" id="WP_083645746.1">
    <property type="nucleotide sequence ID" value="NZ_AMRU01000004.1"/>
</dbReference>
<keyword evidence="2" id="KW-0313">Glucose metabolism</keyword>
<gene>
    <name evidence="3" type="ORF">GRFL_3472</name>
</gene>
<dbReference type="EMBL" id="CP016359">
    <property type="protein sequence ID" value="APU70196.1"/>
    <property type="molecule type" value="Genomic_DNA"/>
</dbReference>
<dbReference type="GO" id="GO:0017057">
    <property type="term" value="F:6-phosphogluconolactonase activity"/>
    <property type="evidence" value="ECO:0007669"/>
    <property type="project" value="UniProtKB-EC"/>
</dbReference>
<dbReference type="InterPro" id="IPR019405">
    <property type="entry name" value="Lactonase_7-beta_prop"/>
</dbReference>
<dbReference type="EC" id="3.1.1.31" evidence="3"/>
<reference evidence="3 4" key="1">
    <citation type="submission" date="2016-07" db="EMBL/GenBank/DDBJ databases">
        <title>Multi-omics approach to identify versatile polysaccharide utilization systems of a marine flavobacterium Gramella flava.</title>
        <authorList>
            <person name="Tang K."/>
        </authorList>
    </citation>
    <scope>NUCLEOTIDE SEQUENCE [LARGE SCALE GENOMIC DNA]</scope>
    <source>
        <strain evidence="3 4">JLT2011</strain>
    </source>
</reference>
<dbReference type="Proteomes" id="UP000186230">
    <property type="component" value="Chromosome"/>
</dbReference>
<evidence type="ECO:0000313" key="4">
    <source>
        <dbReference type="Proteomes" id="UP000186230"/>
    </source>
</evidence>
<dbReference type="OrthoDB" id="9790815at2"/>
<dbReference type="PANTHER" id="PTHR30344">
    <property type="entry name" value="6-PHOSPHOGLUCONOLACTONASE-RELATED"/>
    <property type="match status" value="1"/>
</dbReference>
<dbReference type="Gene3D" id="2.130.10.10">
    <property type="entry name" value="YVTN repeat-like/Quinoprotein amine dehydrogenase"/>
    <property type="match status" value="1"/>
</dbReference>
<dbReference type="GO" id="GO:0005829">
    <property type="term" value="C:cytosol"/>
    <property type="evidence" value="ECO:0007669"/>
    <property type="project" value="TreeGrafter"/>
</dbReference>
<dbReference type="AlphaFoldDB" id="A0A1L7I9C0"/>
<dbReference type="SUPFAM" id="SSF51004">
    <property type="entry name" value="C-terminal (heme d1) domain of cytochrome cd1-nitrite reductase"/>
    <property type="match status" value="1"/>
</dbReference>
<keyword evidence="4" id="KW-1185">Reference proteome</keyword>
<dbReference type="GO" id="GO:0006006">
    <property type="term" value="P:glucose metabolic process"/>
    <property type="evidence" value="ECO:0007669"/>
    <property type="project" value="UniProtKB-KW"/>
</dbReference>
<keyword evidence="3" id="KW-0378">Hydrolase</keyword>
<sequence>MKKTVSTLFILMLMNLNAQESRFQPKDSVNKVYIGTYTQKEGHVDGKANGIYLLNQDPNTGSLQFKRTVAEVTNPSFVKAGRAGKYLFAVSELGPGEGETGFAYSYAIQPDGGLQQISKVATNGLAPCHVTVDRSNKYAFVSNYLGGVVMLYKITENGELEVSQQVDIDDPEGAHTHSVKISGDNRTAYIADLGHDKIWIYDFDVQEGKLSPHVQPFVELPKGSGPRHLSFAKNGSFAYSANELNSSVSVFEVSNDGSLNLVQTLSSLPKDFSRKNSGADIHMHPNGKFLYASNRGHNSIAIFRIDVETGKLSPIDYVPIAGETPRNFAISPYGKFLYAASQDTGNITSYKIDEETGKLKIFPEIFPVKTPVCIEFLK</sequence>
<dbReference type="InterPro" id="IPR015943">
    <property type="entry name" value="WD40/YVTN_repeat-like_dom_sf"/>
</dbReference>
<comment type="similarity">
    <text evidence="1">Belongs to the cycloisomerase 2 family.</text>
</comment>
<protein>
    <submittedName>
        <fullName evidence="3">6-phosphogluconolactonase</fullName>
        <ecNumber evidence="3">3.1.1.31</ecNumber>
    </submittedName>
</protein>
<organism evidence="3 4">
    <name type="scientific">Christiangramia flava JLT2011</name>
    <dbReference type="NCBI Taxonomy" id="1229726"/>
    <lineage>
        <taxon>Bacteria</taxon>
        <taxon>Pseudomonadati</taxon>
        <taxon>Bacteroidota</taxon>
        <taxon>Flavobacteriia</taxon>
        <taxon>Flavobacteriales</taxon>
        <taxon>Flavobacteriaceae</taxon>
        <taxon>Christiangramia</taxon>
    </lineage>
</organism>
<dbReference type="STRING" id="1229726.GRFL_3472"/>
<accession>A0A1L7I9C0</accession>
<evidence type="ECO:0000313" key="3">
    <source>
        <dbReference type="EMBL" id="APU70196.1"/>
    </source>
</evidence>
<dbReference type="InterPro" id="IPR011048">
    <property type="entry name" value="Haem_d1_sf"/>
</dbReference>
<evidence type="ECO:0000256" key="2">
    <source>
        <dbReference type="ARBA" id="ARBA00022526"/>
    </source>
</evidence>
<dbReference type="InterPro" id="IPR050282">
    <property type="entry name" value="Cycloisomerase_2"/>
</dbReference>
<dbReference type="KEGG" id="gfl:GRFL_3472"/>
<evidence type="ECO:0000256" key="1">
    <source>
        <dbReference type="ARBA" id="ARBA00005564"/>
    </source>
</evidence>